<evidence type="ECO:0000313" key="4">
    <source>
        <dbReference type="EMBL" id="SVA16647.1"/>
    </source>
</evidence>
<sequence>MGSRGLSVCFCLLLVFSSGIYHIPYHAEAQGTPEYNDVSNGLPTQGLWVSKVRLHDIDEDGTDEAFFLGPRKGQGDRSLHVMQWDGNTWSNVSSTFGTEVINHHSYGGFDFGDLDNDGNVDVVAGSHGKYNVSAFYRGSGGNWDENVVEKECEDCNSQDAWSIDVGDYNADGRLDVLIGGQMDMVLTPFANSGDGNWTQQDDGIIMGRASTLQGYFVDINRDGFLDLIANLRDGVWVYLGDGNGGWTDSSAGLPVESGTNESPFSLDWGDFNNDGFVDLALCTVGNSDSRIYAFAGDGTGNWTDSSEGLPTSGTAYRTIKLADMNQDKYDDIVGITPQSGIIETYLATETGGWVKSQNTLQGNAQGHRLEVGDFDHNGHRDIIAGFGTDQSGYPGSVKVWRESTAVTSLGVDMDYPDGMETFRGGSIRFIHWLSEIPSTTESRSVKLEYSTDGAEGGWTTIAEGLPDTGTFQWEVPFENSDDCFLRVTLTDELDNSVGDISDNSFAIISPSHVPPDIELDEPDGVFDSNYTISWLASDPNGGQVTVDLYYDTDTQPDEKQLIVSGLSNSGEYEWDTSEIEEGDYYLAGVATDSNSQDDTDYTSGTLRIEHNDPPVIYIETPDSQNKVADENYVIQWQSSDPENDALAIGLFYSDTENPNNSITIETGLSNSGEYEWDTSQIEEGAWFVCGTANDGELESYDCSDYTLEINHTKPNNPPEIVIYSPTPFEVIDAGVNVQWSVTDADGDLIEINLFSRPFSYAGLGTISSGLATSGNLLWDTDDLDEGDYYLIMSASDGQTTSWKNISVTISHPEFSVELDEILVATLNPIEGEKVSFYVVASNVGDLEGVAELVWNVDGVMVSTILIDLEEGGDALSQFDWIAVSGQHTISVSTGTTIKTVSVFVESRVVVEEAPWVSEGGLSPWFYSIPVIIAAVGIIFVHRKWAEFRRRSSDDDEFEWE</sequence>
<dbReference type="SUPFAM" id="SSF69318">
    <property type="entry name" value="Integrin alpha N-terminal domain"/>
    <property type="match status" value="2"/>
</dbReference>
<dbReference type="InterPro" id="IPR018466">
    <property type="entry name" value="Kre9/Knh1-like_N"/>
</dbReference>
<evidence type="ECO:0000256" key="2">
    <source>
        <dbReference type="SAM" id="Phobius"/>
    </source>
</evidence>
<dbReference type="PANTHER" id="PTHR46580:SF4">
    <property type="entry name" value="ATP_GTP-BINDING PROTEIN"/>
    <property type="match status" value="1"/>
</dbReference>
<feature type="domain" description="Yeast cell wall synthesis Kre9/Knh1-like N-terminal" evidence="3">
    <location>
        <begin position="528"/>
        <end position="602"/>
    </location>
</feature>
<name>A0A381TPB6_9ZZZZ</name>
<accession>A0A381TPB6</accession>
<dbReference type="Pfam" id="PF13517">
    <property type="entry name" value="FG-GAP_3"/>
    <property type="match status" value="3"/>
</dbReference>
<dbReference type="EMBL" id="UINC01004757">
    <property type="protein sequence ID" value="SVA16647.1"/>
    <property type="molecule type" value="Genomic_DNA"/>
</dbReference>
<dbReference type="PANTHER" id="PTHR46580">
    <property type="entry name" value="SENSOR KINASE-RELATED"/>
    <property type="match status" value="1"/>
</dbReference>
<dbReference type="InterPro" id="IPR028994">
    <property type="entry name" value="Integrin_alpha_N"/>
</dbReference>
<dbReference type="InterPro" id="IPR013517">
    <property type="entry name" value="FG-GAP"/>
</dbReference>
<keyword evidence="2" id="KW-1133">Transmembrane helix</keyword>
<evidence type="ECO:0000256" key="1">
    <source>
        <dbReference type="ARBA" id="ARBA00022729"/>
    </source>
</evidence>
<protein>
    <recommendedName>
        <fullName evidence="3">Yeast cell wall synthesis Kre9/Knh1-like N-terminal domain-containing protein</fullName>
    </recommendedName>
</protein>
<feature type="transmembrane region" description="Helical" evidence="2">
    <location>
        <begin position="924"/>
        <end position="941"/>
    </location>
</feature>
<proteinExistence type="predicted"/>
<dbReference type="AlphaFoldDB" id="A0A381TPB6"/>
<keyword evidence="1" id="KW-0732">Signal</keyword>
<reference evidence="4" key="1">
    <citation type="submission" date="2018-05" db="EMBL/GenBank/DDBJ databases">
        <authorList>
            <person name="Lanie J.A."/>
            <person name="Ng W.-L."/>
            <person name="Kazmierczak K.M."/>
            <person name="Andrzejewski T.M."/>
            <person name="Davidsen T.M."/>
            <person name="Wayne K.J."/>
            <person name="Tettelin H."/>
            <person name="Glass J.I."/>
            <person name="Rusch D."/>
            <person name="Podicherti R."/>
            <person name="Tsui H.-C.T."/>
            <person name="Winkler M.E."/>
        </authorList>
    </citation>
    <scope>NUCLEOTIDE SEQUENCE</scope>
</reference>
<dbReference type="Pfam" id="PF10342">
    <property type="entry name" value="Kre9_KNH"/>
    <property type="match status" value="1"/>
</dbReference>
<gene>
    <name evidence="4" type="ORF">METZ01_LOCUS69501</name>
</gene>
<organism evidence="4">
    <name type="scientific">marine metagenome</name>
    <dbReference type="NCBI Taxonomy" id="408172"/>
    <lineage>
        <taxon>unclassified sequences</taxon>
        <taxon>metagenomes</taxon>
        <taxon>ecological metagenomes</taxon>
    </lineage>
</organism>
<keyword evidence="2" id="KW-0472">Membrane</keyword>
<dbReference type="Gene3D" id="2.130.10.130">
    <property type="entry name" value="Integrin alpha, N-terminal"/>
    <property type="match status" value="2"/>
</dbReference>
<keyword evidence="2" id="KW-0812">Transmembrane</keyword>
<evidence type="ECO:0000259" key="3">
    <source>
        <dbReference type="Pfam" id="PF10342"/>
    </source>
</evidence>